<dbReference type="GO" id="GO:0016874">
    <property type="term" value="F:ligase activity"/>
    <property type="evidence" value="ECO:0007669"/>
    <property type="project" value="UniProtKB-KW"/>
</dbReference>
<dbReference type="Pfam" id="PF09414">
    <property type="entry name" value="RNA_ligase"/>
    <property type="match status" value="1"/>
</dbReference>
<feature type="region of interest" description="Disordered" evidence="1">
    <location>
        <begin position="1"/>
        <end position="27"/>
    </location>
</feature>
<dbReference type="InterPro" id="IPR021122">
    <property type="entry name" value="RNA_ligase_dom_REL/Rnl2"/>
</dbReference>
<name>A0A106QDY1_9BURK</name>
<evidence type="ECO:0000313" key="4">
    <source>
        <dbReference type="Proteomes" id="UP000060630"/>
    </source>
</evidence>
<dbReference type="RefSeq" id="WP_060192752.1">
    <property type="nucleotide sequence ID" value="NZ_LPHD01000049.1"/>
</dbReference>
<protein>
    <submittedName>
        <fullName evidence="3">DNA ligase</fullName>
    </submittedName>
</protein>
<dbReference type="Gene3D" id="3.30.470.30">
    <property type="entry name" value="DNA ligase/mRNA capping enzyme"/>
    <property type="match status" value="1"/>
</dbReference>
<proteinExistence type="predicted"/>
<gene>
    <name evidence="3" type="ORF">WL29_23260</name>
</gene>
<sequence>MESILKYPRTPHLEGSRLQEGDDASTQVPYSHLKGKYIVVEEKMDGANSGIRFNQDLALMLQSRGHYLTGGGREKHFNLLKSWAAYREDNLFDILGQKYLMYGEWCHSKHTVFYDHLPHYFLEFDILDTDSGAFLATARRRELIGSAPVAQVPVLYEGIAPRHLKDLLAMIKPSLGKTERWLESLRAVAQRQAIDVERAVAETEGSVLAEGLYIKVEENGVVTERYKWVRRDFLQTLLESDSHWLSRPIIPNQLAAGVDLFDDTIKPWGVGAMLPA</sequence>
<dbReference type="SUPFAM" id="SSF56091">
    <property type="entry name" value="DNA ligase/mRNA capping enzyme, catalytic domain"/>
    <property type="match status" value="1"/>
</dbReference>
<dbReference type="EMBL" id="LPHD01000049">
    <property type="protein sequence ID" value="KWA84354.1"/>
    <property type="molecule type" value="Genomic_DNA"/>
</dbReference>
<accession>A0A106QDY1</accession>
<evidence type="ECO:0000259" key="2">
    <source>
        <dbReference type="Pfam" id="PF09414"/>
    </source>
</evidence>
<dbReference type="PANTHER" id="PTHR43883">
    <property type="entry name" value="SLR0207 PROTEIN"/>
    <property type="match status" value="1"/>
</dbReference>
<dbReference type="InterPro" id="IPR052732">
    <property type="entry name" value="Cell-binding_unc_protein"/>
</dbReference>
<reference evidence="3 4" key="1">
    <citation type="submission" date="2015-11" db="EMBL/GenBank/DDBJ databases">
        <title>Expanding the genomic diversity of Burkholderia species for the development of highly accurate diagnostics.</title>
        <authorList>
            <person name="Sahl J."/>
            <person name="Keim P."/>
            <person name="Wagner D."/>
        </authorList>
    </citation>
    <scope>NUCLEOTIDE SEQUENCE [LARGE SCALE GENOMIC DNA]</scope>
    <source>
        <strain evidence="3 4">MSMB2087WGS</strain>
    </source>
</reference>
<organism evidence="3 4">
    <name type="scientific">Burkholderia ubonensis</name>
    <dbReference type="NCBI Taxonomy" id="101571"/>
    <lineage>
        <taxon>Bacteria</taxon>
        <taxon>Pseudomonadati</taxon>
        <taxon>Pseudomonadota</taxon>
        <taxon>Betaproteobacteria</taxon>
        <taxon>Burkholderiales</taxon>
        <taxon>Burkholderiaceae</taxon>
        <taxon>Burkholderia</taxon>
        <taxon>Burkholderia cepacia complex</taxon>
    </lineage>
</organism>
<feature type="domain" description="RNA ligase" evidence="2">
    <location>
        <begin position="37"/>
        <end position="229"/>
    </location>
</feature>
<dbReference type="Proteomes" id="UP000060630">
    <property type="component" value="Unassembled WGS sequence"/>
</dbReference>
<dbReference type="PANTHER" id="PTHR43883:SF1">
    <property type="entry name" value="GLUCONOKINASE"/>
    <property type="match status" value="1"/>
</dbReference>
<evidence type="ECO:0000256" key="1">
    <source>
        <dbReference type="SAM" id="MobiDB-lite"/>
    </source>
</evidence>
<comment type="caution">
    <text evidence="3">The sequence shown here is derived from an EMBL/GenBank/DDBJ whole genome shotgun (WGS) entry which is preliminary data.</text>
</comment>
<keyword evidence="3" id="KW-0436">Ligase</keyword>
<dbReference type="AlphaFoldDB" id="A0A106QDY1"/>
<feature type="compositionally biased region" description="Basic and acidic residues" evidence="1">
    <location>
        <begin position="11"/>
        <end position="20"/>
    </location>
</feature>
<evidence type="ECO:0000313" key="3">
    <source>
        <dbReference type="EMBL" id="KWA84354.1"/>
    </source>
</evidence>